<dbReference type="Proteomes" id="UP001140091">
    <property type="component" value="Unassembled WGS sequence"/>
</dbReference>
<protein>
    <recommendedName>
        <fullName evidence="3">RNI-like protein</fullName>
    </recommendedName>
</protein>
<reference evidence="1" key="1">
    <citation type="submission" date="2022-06" db="EMBL/GenBank/DDBJ databases">
        <title>Genome Sequence of Candolleomyces eurysporus.</title>
        <authorList>
            <person name="Buettner E."/>
        </authorList>
    </citation>
    <scope>NUCLEOTIDE SEQUENCE</scope>
    <source>
        <strain evidence="1">VTCC 930004</strain>
    </source>
</reference>
<dbReference type="AlphaFoldDB" id="A0A9W8ME94"/>
<evidence type="ECO:0008006" key="3">
    <source>
        <dbReference type="Google" id="ProtNLM"/>
    </source>
</evidence>
<accession>A0A9W8ME94</accession>
<proteinExistence type="predicted"/>
<keyword evidence="2" id="KW-1185">Reference proteome</keyword>
<organism evidence="1 2">
    <name type="scientific">Candolleomyces eurysporus</name>
    <dbReference type="NCBI Taxonomy" id="2828524"/>
    <lineage>
        <taxon>Eukaryota</taxon>
        <taxon>Fungi</taxon>
        <taxon>Dikarya</taxon>
        <taxon>Basidiomycota</taxon>
        <taxon>Agaricomycotina</taxon>
        <taxon>Agaricomycetes</taxon>
        <taxon>Agaricomycetidae</taxon>
        <taxon>Agaricales</taxon>
        <taxon>Agaricineae</taxon>
        <taxon>Psathyrellaceae</taxon>
        <taxon>Candolleomyces</taxon>
    </lineage>
</organism>
<dbReference type="EMBL" id="JANBPK010000919">
    <property type="protein sequence ID" value="KAJ2928775.1"/>
    <property type="molecule type" value="Genomic_DNA"/>
</dbReference>
<evidence type="ECO:0000313" key="2">
    <source>
        <dbReference type="Proteomes" id="UP001140091"/>
    </source>
</evidence>
<comment type="caution">
    <text evidence="1">The sequence shown here is derived from an EMBL/GenBank/DDBJ whole genome shotgun (WGS) entry which is preliminary data.</text>
</comment>
<sequence length="252" mass="28889">MDADTNDSSLSAQFDILEMQIVGHYEPQIKCWFKDNKLPTRSDDDSPPANLVVSSKLSDGVISTPLLTTIADRLDISPLLSLKISSHDVLEEDALALFKNLTNLDTITICGNYGTLSKFLKEFQQQGSDASSPSFPALRSVHLREIDFDESRTGKADNAVRALITAFEDREASHPIERLTITQCVNFSEAHWRDLCTSSIPEDVDMDWDEDEDIRQSEEDIDYNYTYTYTYDYTYTYTYDYTYTYTYDHDYD</sequence>
<feature type="non-terminal residue" evidence="1">
    <location>
        <position position="252"/>
    </location>
</feature>
<gene>
    <name evidence="1" type="ORF">H1R20_g8218</name>
</gene>
<dbReference type="OrthoDB" id="10422129at2759"/>
<evidence type="ECO:0000313" key="1">
    <source>
        <dbReference type="EMBL" id="KAJ2928775.1"/>
    </source>
</evidence>
<name>A0A9W8ME94_9AGAR</name>